<protein>
    <submittedName>
        <fullName evidence="4">DNA-binding protein</fullName>
    </submittedName>
</protein>
<evidence type="ECO:0000313" key="5">
    <source>
        <dbReference type="Proteomes" id="UP000183812"/>
    </source>
</evidence>
<reference evidence="4 5" key="1">
    <citation type="submission" date="2016-10" db="EMBL/GenBank/DDBJ databases">
        <authorList>
            <person name="de Groot N.N."/>
        </authorList>
    </citation>
    <scope>NUCLEOTIDE SEQUENCE [LARGE SCALE GENOMIC DNA]</scope>
    <source>
        <strain evidence="5">DSM 938 / 37b4</strain>
    </source>
</reference>
<dbReference type="Gene3D" id="4.10.520.10">
    <property type="entry name" value="IHF-like DNA-binding proteins"/>
    <property type="match status" value="1"/>
</dbReference>
<dbReference type="GO" id="GO:0030527">
    <property type="term" value="F:structural constituent of chromatin"/>
    <property type="evidence" value="ECO:0007669"/>
    <property type="project" value="InterPro"/>
</dbReference>
<accession>A0A1G7R4P9</accession>
<sequence>MRKSTKKSTAAKAVPPEPVPEELAPEAAPEAAPVAVRVQVKKKDFVERVVLRSGAKKPVVRDLTEAVLAVLGEALAKGETLVLPPLGKISVARSVGKAGGEILHVKLRRMAAPEDAKKDDDSASNPLADAEE</sequence>
<comment type="similarity">
    <text evidence="1">Belongs to the bacterial histone-like protein family.</text>
</comment>
<keyword evidence="2 4" id="KW-0238">DNA-binding</keyword>
<evidence type="ECO:0000256" key="3">
    <source>
        <dbReference type="SAM" id="MobiDB-lite"/>
    </source>
</evidence>
<dbReference type="Proteomes" id="UP000183812">
    <property type="component" value="Unassembled WGS sequence"/>
</dbReference>
<evidence type="ECO:0000313" key="4">
    <source>
        <dbReference type="EMBL" id="SDG05685.1"/>
    </source>
</evidence>
<feature type="compositionally biased region" description="Basic and acidic residues" evidence="3">
    <location>
        <begin position="111"/>
        <end position="121"/>
    </location>
</feature>
<evidence type="ECO:0000256" key="2">
    <source>
        <dbReference type="ARBA" id="ARBA00023125"/>
    </source>
</evidence>
<dbReference type="Pfam" id="PF00216">
    <property type="entry name" value="Bac_DNA_binding"/>
    <property type="match status" value="1"/>
</dbReference>
<dbReference type="GO" id="GO:0003677">
    <property type="term" value="F:DNA binding"/>
    <property type="evidence" value="ECO:0007669"/>
    <property type="project" value="UniProtKB-KW"/>
</dbReference>
<dbReference type="InterPro" id="IPR000119">
    <property type="entry name" value="Hist_DNA-bd"/>
</dbReference>
<name>A0A1G7R4P9_RHOCA</name>
<feature type="region of interest" description="Disordered" evidence="3">
    <location>
        <begin position="1"/>
        <end position="28"/>
    </location>
</feature>
<organism evidence="4 5">
    <name type="scientific">Rhodobacter capsulatus</name>
    <name type="common">Rhodopseudomonas capsulata</name>
    <dbReference type="NCBI Taxonomy" id="1061"/>
    <lineage>
        <taxon>Bacteria</taxon>
        <taxon>Pseudomonadati</taxon>
        <taxon>Pseudomonadota</taxon>
        <taxon>Alphaproteobacteria</taxon>
        <taxon>Rhodobacterales</taxon>
        <taxon>Rhodobacter group</taxon>
        <taxon>Rhodobacter</taxon>
    </lineage>
</organism>
<proteinExistence type="inferred from homology"/>
<dbReference type="AlphaFoldDB" id="A0A1G7R4P9"/>
<gene>
    <name evidence="4" type="ORF">SAMN04244550_03343</name>
</gene>
<dbReference type="EMBL" id="FNAY01000027">
    <property type="protein sequence ID" value="SDG05685.1"/>
    <property type="molecule type" value="Genomic_DNA"/>
</dbReference>
<dbReference type="SUPFAM" id="SSF47729">
    <property type="entry name" value="IHF-like DNA-binding proteins"/>
    <property type="match status" value="1"/>
</dbReference>
<dbReference type="InterPro" id="IPR010992">
    <property type="entry name" value="IHF-like_DNA-bd_dom_sf"/>
</dbReference>
<dbReference type="OrthoDB" id="7873474at2"/>
<dbReference type="RefSeq" id="WP_081348956.1">
    <property type="nucleotide sequence ID" value="NZ_CP119563.1"/>
</dbReference>
<evidence type="ECO:0000256" key="1">
    <source>
        <dbReference type="ARBA" id="ARBA00010529"/>
    </source>
</evidence>
<feature type="region of interest" description="Disordered" evidence="3">
    <location>
        <begin position="110"/>
        <end position="132"/>
    </location>
</feature>